<keyword evidence="5" id="KW-0337">GPI-anchor biosynthesis</keyword>
<dbReference type="Pfam" id="PF06423">
    <property type="entry name" value="GWT1"/>
    <property type="match status" value="1"/>
</dbReference>
<evidence type="ECO:0000256" key="1">
    <source>
        <dbReference type="ARBA" id="ARBA00004141"/>
    </source>
</evidence>
<evidence type="ECO:0000313" key="6">
    <source>
        <dbReference type="EMBL" id="MBC1170470.1"/>
    </source>
</evidence>
<keyword evidence="5" id="KW-0808">Transferase</keyword>
<dbReference type="PANTHER" id="PTHR20661">
    <property type="entry name" value="PHOSPHATIDYLINOSITOL-GLYCAN BIOSYNTHESIS CLASS W PROTEIN"/>
    <property type="match status" value="1"/>
</dbReference>
<feature type="transmembrane region" description="Helical" evidence="5">
    <location>
        <begin position="55"/>
        <end position="73"/>
    </location>
</feature>
<protein>
    <recommendedName>
        <fullName evidence="5">Phosphatidylinositol-glycan biosynthesis class W protein</fullName>
        <ecNumber evidence="5">2.3.-.-</ecNumber>
    </recommendedName>
</protein>
<feature type="transmembrane region" description="Helical" evidence="5">
    <location>
        <begin position="149"/>
        <end position="167"/>
    </location>
</feature>
<dbReference type="EC" id="2.3.-.-" evidence="5"/>
<evidence type="ECO:0000256" key="5">
    <source>
        <dbReference type="RuleBase" id="RU280819"/>
    </source>
</evidence>
<dbReference type="VEuPathDB" id="VectorBase:LLONM1_004069"/>
<keyword evidence="3 5" id="KW-1133">Transmembrane helix</keyword>
<dbReference type="PIRSF" id="PIRSF017321">
    <property type="entry name" value="GWT1"/>
    <property type="match status" value="1"/>
</dbReference>
<comment type="pathway">
    <text evidence="5">Glycolipid biosynthesis; glycosylphosphatidylinositol-anchor biosynthesis.</text>
</comment>
<dbReference type="PANTHER" id="PTHR20661:SF0">
    <property type="entry name" value="PHOSPHATIDYLINOSITOL-GLYCAN BIOSYNTHESIS CLASS W PROTEIN"/>
    <property type="match status" value="1"/>
</dbReference>
<reference evidence="8" key="1">
    <citation type="submission" date="2012-05" db="EMBL/GenBank/DDBJ databases">
        <title>Whole Genome Assembly of Lutzomyia longipalpis.</title>
        <authorList>
            <person name="Richards S."/>
            <person name="Qu C."/>
            <person name="Dillon R."/>
            <person name="Worley K."/>
            <person name="Scherer S."/>
            <person name="Batterton M."/>
            <person name="Taylor A."/>
            <person name="Hawes A."/>
            <person name="Hernandez B."/>
            <person name="Kovar C."/>
            <person name="Mandapat C."/>
            <person name="Pham C."/>
            <person name="Qu C."/>
            <person name="Jing C."/>
            <person name="Bess C."/>
            <person name="Bandaranaike D."/>
            <person name="Ngo D."/>
            <person name="Ongeri F."/>
            <person name="Arias F."/>
            <person name="Lara F."/>
            <person name="Weissenberger G."/>
            <person name="Kamau G."/>
            <person name="Han H."/>
            <person name="Shen H."/>
            <person name="Dinh H."/>
            <person name="Khalil I."/>
            <person name="Jones J."/>
            <person name="Shafer J."/>
            <person name="Jayaseelan J."/>
            <person name="Quiroz J."/>
            <person name="Blankenburg K."/>
            <person name="Nguyen L."/>
            <person name="Jackson L."/>
            <person name="Francisco L."/>
            <person name="Tang L.-Y."/>
            <person name="Pu L.-L."/>
            <person name="Perales L."/>
            <person name="Lorensuhewa L."/>
            <person name="Munidasa M."/>
            <person name="Coyle M."/>
            <person name="Taylor M."/>
            <person name="Puazo M."/>
            <person name="Firestine M."/>
            <person name="Scheel M."/>
            <person name="Javaid M."/>
            <person name="Wang M."/>
            <person name="Li M."/>
            <person name="Tabassum N."/>
            <person name="Saada N."/>
            <person name="Osuji N."/>
            <person name="Aqrawi P."/>
            <person name="Fu Q."/>
            <person name="Thornton R."/>
            <person name="Raj R."/>
            <person name="Goodspeed R."/>
            <person name="Mata R."/>
            <person name="Najjar R."/>
            <person name="Gubbala S."/>
            <person name="Lee S."/>
            <person name="Denson S."/>
            <person name="Patil S."/>
            <person name="Macmil S."/>
            <person name="Qi S."/>
            <person name="Matskevitch T."/>
            <person name="Palculict T."/>
            <person name="Mathew T."/>
            <person name="Vee V."/>
            <person name="Velamala V."/>
            <person name="Korchina V."/>
            <person name="Cai W."/>
            <person name="Liu W."/>
            <person name="Dai W."/>
            <person name="Zou X."/>
            <person name="Zhu Y."/>
            <person name="Zhang Y."/>
            <person name="Wu Y.-Q."/>
            <person name="Xin Y."/>
            <person name="Nazarath L."/>
            <person name="Kovar C."/>
            <person name="Han Y."/>
            <person name="Muzny D."/>
            <person name="Gibbs R."/>
        </authorList>
    </citation>
    <scope>NUCLEOTIDE SEQUENCE [LARGE SCALE GENOMIC DNA]</scope>
    <source>
        <strain evidence="8">Jacobina</strain>
    </source>
</reference>
<feature type="transmembrane region" description="Helical" evidence="5">
    <location>
        <begin position="20"/>
        <end position="43"/>
    </location>
</feature>
<dbReference type="EMBL" id="AJWK01026149">
    <property type="status" value="NOT_ANNOTATED_CDS"/>
    <property type="molecule type" value="Genomic_DNA"/>
</dbReference>
<sequence length="461" mass="51753">MDAVSYKKFHESFMQNNNGSSILEVAGVVVAPYFAIFHCLNLVLVANIVSTPLKFLLEFTTIVLLIIANVTVANEYLPVVVVTLIVASVAAAAGQLRFVLHEAPFIQIPTTKPEFITITRALVNLISAVCILAVDFQCFPRRFAKTETYGVSLMDVGVGLYVFANGIVSREGRQSEEQFTWKKFRKLAISISPMIVLGMGRSLSVAAVDYHEHVSEYGVHWNFFISLALTVFLGALIVAPIREKDHLKFVAIVIVTIHEMCLQLGLAPYVLSDSRENILEANKEGLFSLPGYIAIYIASMYIQNCLKWSEPVIKCREFLLQTAKMGLISLCLWKMVYIAEEMFGISRRLANMGYVIWILAIGTSMMSLLMLLELGYYFLKFDKTKSDECVHEYAPIIIKAINYNGLIFFLTANLLTGMINLTVQTMLLDTISSVAIVVAYMLILCTLQTILYVYRVQLKFW</sequence>
<keyword evidence="8" id="KW-1185">Reference proteome</keyword>
<dbReference type="GO" id="GO:0005789">
    <property type="term" value="C:endoplasmic reticulum membrane"/>
    <property type="evidence" value="ECO:0007669"/>
    <property type="project" value="UniProtKB-SubCell"/>
</dbReference>
<feature type="transmembrane region" description="Helical" evidence="5">
    <location>
        <begin position="431"/>
        <end position="454"/>
    </location>
</feature>
<evidence type="ECO:0000256" key="2">
    <source>
        <dbReference type="ARBA" id="ARBA00022692"/>
    </source>
</evidence>
<dbReference type="InterPro" id="IPR009447">
    <property type="entry name" value="PIGW/GWT1"/>
</dbReference>
<dbReference type="Proteomes" id="UP000092461">
    <property type="component" value="Unassembled WGS sequence"/>
</dbReference>
<name>A0A1B0CSJ9_LUTLO</name>
<feature type="transmembrane region" description="Helical" evidence="5">
    <location>
        <begin position="121"/>
        <end position="143"/>
    </location>
</feature>
<evidence type="ECO:0000256" key="4">
    <source>
        <dbReference type="ARBA" id="ARBA00023136"/>
    </source>
</evidence>
<feature type="transmembrane region" description="Helical" evidence="5">
    <location>
        <begin position="79"/>
        <end position="100"/>
    </location>
</feature>
<evidence type="ECO:0000313" key="8">
    <source>
        <dbReference type="Proteomes" id="UP000092461"/>
    </source>
</evidence>
<keyword evidence="2 5" id="KW-0812">Transmembrane</keyword>
<keyword evidence="5" id="KW-0256">Endoplasmic reticulum</keyword>
<dbReference type="EnsemblMetazoa" id="LLOJ007848-RA">
    <property type="protein sequence ID" value="LLOJ007848-PA"/>
    <property type="gene ID" value="LLOJ007848"/>
</dbReference>
<feature type="transmembrane region" description="Helical" evidence="5">
    <location>
        <begin position="318"/>
        <end position="339"/>
    </location>
</feature>
<dbReference type="EMBL" id="GITU01001767">
    <property type="protein sequence ID" value="MBC1170470.1"/>
    <property type="molecule type" value="Transcribed_RNA"/>
</dbReference>
<evidence type="ECO:0000313" key="7">
    <source>
        <dbReference type="EnsemblMetazoa" id="LLOJ007848-PA"/>
    </source>
</evidence>
<dbReference type="AlphaFoldDB" id="A0A1B0CSJ9"/>
<dbReference type="GO" id="GO:0072659">
    <property type="term" value="P:protein localization to plasma membrane"/>
    <property type="evidence" value="ECO:0007669"/>
    <property type="project" value="TreeGrafter"/>
</dbReference>
<feature type="transmembrane region" description="Helical" evidence="5">
    <location>
        <begin position="354"/>
        <end position="379"/>
    </location>
</feature>
<organism evidence="7 8">
    <name type="scientific">Lutzomyia longipalpis</name>
    <name type="common">Sand fly</name>
    <dbReference type="NCBI Taxonomy" id="7200"/>
    <lineage>
        <taxon>Eukaryota</taxon>
        <taxon>Metazoa</taxon>
        <taxon>Ecdysozoa</taxon>
        <taxon>Arthropoda</taxon>
        <taxon>Hexapoda</taxon>
        <taxon>Insecta</taxon>
        <taxon>Pterygota</taxon>
        <taxon>Neoptera</taxon>
        <taxon>Endopterygota</taxon>
        <taxon>Diptera</taxon>
        <taxon>Nematocera</taxon>
        <taxon>Psychodoidea</taxon>
        <taxon>Psychodidae</taxon>
        <taxon>Lutzomyia</taxon>
        <taxon>Lutzomyia</taxon>
    </lineage>
</organism>
<dbReference type="GO" id="GO:0032216">
    <property type="term" value="F:glucosaminyl-phosphatidylinositol O-acyltransferase activity"/>
    <property type="evidence" value="ECO:0007669"/>
    <property type="project" value="TreeGrafter"/>
</dbReference>
<feature type="transmembrane region" description="Helical" evidence="5">
    <location>
        <begin position="246"/>
        <end position="266"/>
    </location>
</feature>
<feature type="transmembrane region" description="Helical" evidence="5">
    <location>
        <begin position="286"/>
        <end position="306"/>
    </location>
</feature>
<comment type="similarity">
    <text evidence="5">Belongs to the PIGW family.</text>
</comment>
<reference evidence="7" key="3">
    <citation type="submission" date="2020-05" db="UniProtKB">
        <authorList>
            <consortium name="EnsemblMetazoa"/>
        </authorList>
    </citation>
    <scope>IDENTIFICATION</scope>
    <source>
        <strain evidence="7">Jacobina</strain>
    </source>
</reference>
<feature type="transmembrane region" description="Helical" evidence="5">
    <location>
        <begin position="187"/>
        <end position="207"/>
    </location>
</feature>
<feature type="transmembrane region" description="Helical" evidence="5">
    <location>
        <begin position="400"/>
        <end position="419"/>
    </location>
</feature>
<keyword evidence="5" id="KW-0012">Acyltransferase</keyword>
<evidence type="ECO:0000256" key="3">
    <source>
        <dbReference type="ARBA" id="ARBA00022989"/>
    </source>
</evidence>
<dbReference type="VEuPathDB" id="VectorBase:LLOJ007848"/>
<keyword evidence="4 5" id="KW-0472">Membrane</keyword>
<reference evidence="6" key="2">
    <citation type="journal article" date="2020" name="BMC">
        <title>Leishmania infection induces a limited differential gene expression in the sand fly midgut.</title>
        <authorList>
            <person name="Coutinho-Abreu I.V."/>
            <person name="Serafim T.D."/>
            <person name="Meneses C."/>
            <person name="Kamhawi S."/>
            <person name="Oliveira F."/>
            <person name="Valenzuela J.G."/>
        </authorList>
    </citation>
    <scope>NUCLEOTIDE SEQUENCE</scope>
    <source>
        <strain evidence="6">Jacobina</strain>
        <tissue evidence="6">Midgut</tissue>
    </source>
</reference>
<comment type="subcellular location">
    <subcellularLocation>
        <location evidence="5">Endoplasmic reticulum membrane</location>
        <topology evidence="5">Multi-pass membrane protein</topology>
    </subcellularLocation>
    <subcellularLocation>
        <location evidence="1">Membrane</location>
        <topology evidence="1">Multi-pass membrane protein</topology>
    </subcellularLocation>
</comment>
<proteinExistence type="inferred from homology"/>
<dbReference type="UniPathway" id="UPA00196"/>
<dbReference type="GO" id="GO:0006506">
    <property type="term" value="P:GPI anchor biosynthetic process"/>
    <property type="evidence" value="ECO:0007669"/>
    <property type="project" value="UniProtKB-UniPathway"/>
</dbReference>
<accession>A0A1B0CSJ9</accession>
<comment type="function">
    <text evidence="5">A acetyltransferase, which acetylates the inositol ring of phosphatidylinositol during biosynthesis of GPI-anchor.</text>
</comment>
<feature type="transmembrane region" description="Helical" evidence="5">
    <location>
        <begin position="219"/>
        <end position="239"/>
    </location>
</feature>